<comment type="function">
    <text evidence="6">Choline transporter.</text>
</comment>
<comment type="caution">
    <text evidence="8">The sequence shown here is derived from an EMBL/GenBank/DDBJ whole genome shotgun (WGS) entry which is preliminary data.</text>
</comment>
<accession>A0A438IU70</accession>
<comment type="caution">
    <text evidence="6">Lacks conserved residue(s) required for the propagation of feature annotation.</text>
</comment>
<dbReference type="Pfam" id="PF04515">
    <property type="entry name" value="Choline_transpo"/>
    <property type="match status" value="1"/>
</dbReference>
<dbReference type="EMBL" id="QGNW01001453">
    <property type="protein sequence ID" value="RVW40799.1"/>
    <property type="molecule type" value="Genomic_DNA"/>
</dbReference>
<feature type="transmembrane region" description="Helical" evidence="6">
    <location>
        <begin position="74"/>
        <end position="91"/>
    </location>
</feature>
<comment type="similarity">
    <text evidence="2 6">Belongs to the CTL (choline transporter-like) family.</text>
</comment>
<evidence type="ECO:0000256" key="4">
    <source>
        <dbReference type="ARBA" id="ARBA00022989"/>
    </source>
</evidence>
<keyword evidence="5 6" id="KW-0472">Membrane</keyword>
<gene>
    <name evidence="8" type="ORF">CK203_024588</name>
    <name evidence="7" type="ORF">CK203_080721</name>
</gene>
<organism evidence="8 9">
    <name type="scientific">Vitis vinifera</name>
    <name type="common">Grape</name>
    <dbReference type="NCBI Taxonomy" id="29760"/>
    <lineage>
        <taxon>Eukaryota</taxon>
        <taxon>Viridiplantae</taxon>
        <taxon>Streptophyta</taxon>
        <taxon>Embryophyta</taxon>
        <taxon>Tracheophyta</taxon>
        <taxon>Spermatophyta</taxon>
        <taxon>Magnoliopsida</taxon>
        <taxon>eudicotyledons</taxon>
        <taxon>Gunneridae</taxon>
        <taxon>Pentapetalae</taxon>
        <taxon>rosids</taxon>
        <taxon>Vitales</taxon>
        <taxon>Vitaceae</taxon>
        <taxon>Viteae</taxon>
        <taxon>Vitis</taxon>
    </lineage>
</organism>
<evidence type="ECO:0000256" key="3">
    <source>
        <dbReference type="ARBA" id="ARBA00022692"/>
    </source>
</evidence>
<sequence>MISWFQIGNVIAAYGKGFVKASQDTWELFEKRGKEMEAIVDSDITSAICFLAGVCSGSMCTIVVAAWTFSVHEGFTATLSLLAFFVGYLMARIAMALPHACVSCYYVCYAENPDNRLFDKTIPDRLNLIKSGRDVVVPTPRVPRHLPA</sequence>
<dbReference type="AlphaFoldDB" id="A0A438IU70"/>
<reference evidence="8 9" key="1">
    <citation type="journal article" date="2018" name="PLoS Genet.">
        <title>Population sequencing reveals clonal diversity and ancestral inbreeding in the grapevine cultivar Chardonnay.</title>
        <authorList>
            <person name="Roach M.J."/>
            <person name="Johnson D.L."/>
            <person name="Bohlmann J."/>
            <person name="van Vuuren H.J."/>
            <person name="Jones S.J."/>
            <person name="Pretorius I.S."/>
            <person name="Schmidt S.A."/>
            <person name="Borneman A.R."/>
        </authorList>
    </citation>
    <scope>NUCLEOTIDE SEQUENCE [LARGE SCALE GENOMIC DNA]</scope>
    <source>
        <strain evidence="9">cv. Chardonnay</strain>
        <strain evidence="8">I10V1</strain>
        <tissue evidence="8">Leaf</tissue>
    </source>
</reference>
<evidence type="ECO:0000256" key="1">
    <source>
        <dbReference type="ARBA" id="ARBA00004141"/>
    </source>
</evidence>
<keyword evidence="3 6" id="KW-0812">Transmembrane</keyword>
<dbReference type="EMBL" id="QGNW01000082">
    <property type="protein sequence ID" value="RVX00288.1"/>
    <property type="molecule type" value="Genomic_DNA"/>
</dbReference>
<feature type="transmembrane region" description="Helical" evidence="6">
    <location>
        <begin position="44"/>
        <end position="68"/>
    </location>
</feature>
<dbReference type="GO" id="GO:0022857">
    <property type="term" value="F:transmembrane transporter activity"/>
    <property type="evidence" value="ECO:0007669"/>
    <property type="project" value="UniProtKB-UniRule"/>
</dbReference>
<evidence type="ECO:0000256" key="2">
    <source>
        <dbReference type="ARBA" id="ARBA00007168"/>
    </source>
</evidence>
<evidence type="ECO:0000313" key="8">
    <source>
        <dbReference type="EMBL" id="RVX00288.1"/>
    </source>
</evidence>
<name>A0A438IU70_VITVI</name>
<keyword evidence="4 6" id="KW-1133">Transmembrane helix</keyword>
<proteinExistence type="inferred from homology"/>
<dbReference type="InterPro" id="IPR007603">
    <property type="entry name" value="Choline_transptr-like"/>
</dbReference>
<dbReference type="PANTHER" id="PTHR12385">
    <property type="entry name" value="CHOLINE TRANSPORTER-LIKE (SLC FAMILY 44)"/>
    <property type="match status" value="1"/>
</dbReference>
<dbReference type="PANTHER" id="PTHR12385:SF93">
    <property type="entry name" value="CHOLINE TRANSPORTER-LIKE PROTEIN"/>
    <property type="match status" value="1"/>
</dbReference>
<protein>
    <recommendedName>
        <fullName evidence="6">Choline transporter-like protein</fullName>
    </recommendedName>
</protein>
<evidence type="ECO:0000313" key="9">
    <source>
        <dbReference type="Proteomes" id="UP000288805"/>
    </source>
</evidence>
<comment type="subcellular location">
    <subcellularLocation>
        <location evidence="6">Cell membrane</location>
        <topology evidence="6">Multi-pass membrane protein</topology>
    </subcellularLocation>
    <subcellularLocation>
        <location evidence="1">Membrane</location>
        <topology evidence="1">Multi-pass membrane protein</topology>
    </subcellularLocation>
</comment>
<dbReference type="GO" id="GO:0005886">
    <property type="term" value="C:plasma membrane"/>
    <property type="evidence" value="ECO:0007669"/>
    <property type="project" value="UniProtKB-SubCell"/>
</dbReference>
<evidence type="ECO:0000313" key="7">
    <source>
        <dbReference type="EMBL" id="RVW40799.1"/>
    </source>
</evidence>
<evidence type="ECO:0000256" key="6">
    <source>
        <dbReference type="RuleBase" id="RU368066"/>
    </source>
</evidence>
<evidence type="ECO:0000256" key="5">
    <source>
        <dbReference type="ARBA" id="ARBA00023136"/>
    </source>
</evidence>
<dbReference type="Proteomes" id="UP000288805">
    <property type="component" value="Unassembled WGS sequence"/>
</dbReference>